<reference evidence="4 5" key="1">
    <citation type="submission" date="2016-10" db="EMBL/GenBank/DDBJ databases">
        <authorList>
            <person name="de Groot N.N."/>
        </authorList>
    </citation>
    <scope>NUCLEOTIDE SEQUENCE [LARGE SCALE GENOMIC DNA]</scope>
    <source>
        <strain evidence="4 5">ATCC 51327</strain>
    </source>
</reference>
<accession>A0A1I4MAR3</accession>
<dbReference type="OrthoDB" id="9798191at2"/>
<evidence type="ECO:0000313" key="5">
    <source>
        <dbReference type="Proteomes" id="UP000199006"/>
    </source>
</evidence>
<dbReference type="InterPro" id="IPR050490">
    <property type="entry name" value="Bact_solute-bd_prot1"/>
</dbReference>
<sequence>MKKRISLLLSFLFIVLSLVGVSFFNPIQAADDQVTLRISWWGSQSRHDYTLKLLDMYTKLHPNVSFEPEYTGWADYWTKLSYQAAANDLPDIMQSGIGWPETTTLINANMFADLTPYRGKELDLSGVADSLVKTGMNNEKLLGVPVSSNALAIIYDPEILQKAGIKAPAADYTWDDFLSICKTINAKLGIYGTGEIETPNILLTYYPRQFGEHFYDKDAKYGVGISKEVLVNYWKLKLKLQKAGLMPDLAEISQEMGVEDHPIVHGKAAFAWKWAPNLSVLEAPTGKSYKLLTLPGPNQDDALYIKAGMHFSVAESSKHKAEAARFISWLLNNIEANQIMNAERGVPADADVRAAMIPNLGETQKKVFEYLDFVSQHSSPKDTFLPENVNDINQFVNELEEQVLFEVFTPEEAADKFFENLPNL</sequence>
<dbReference type="InterPro" id="IPR006059">
    <property type="entry name" value="SBP"/>
</dbReference>
<evidence type="ECO:0000313" key="4">
    <source>
        <dbReference type="EMBL" id="SFM00270.1"/>
    </source>
</evidence>
<dbReference type="PANTHER" id="PTHR43649">
    <property type="entry name" value="ARABINOSE-BINDING PROTEIN-RELATED"/>
    <property type="match status" value="1"/>
</dbReference>
<keyword evidence="3" id="KW-0732">Signal</keyword>
<dbReference type="AlphaFoldDB" id="A0A1I4MAR3"/>
<evidence type="ECO:0000256" key="2">
    <source>
        <dbReference type="ARBA" id="ARBA00022448"/>
    </source>
</evidence>
<dbReference type="EMBL" id="FOTI01000051">
    <property type="protein sequence ID" value="SFM00270.1"/>
    <property type="molecule type" value="Genomic_DNA"/>
</dbReference>
<name>A0A1I4MAR3_9FIRM</name>
<dbReference type="InterPro" id="IPR006061">
    <property type="entry name" value="SBP_1_CS"/>
</dbReference>
<dbReference type="PROSITE" id="PS01037">
    <property type="entry name" value="SBP_BACTERIAL_1"/>
    <property type="match status" value="1"/>
</dbReference>
<dbReference type="RefSeq" id="WP_089862552.1">
    <property type="nucleotide sequence ID" value="NZ_FOTI01000051.1"/>
</dbReference>
<comment type="similarity">
    <text evidence="1">Belongs to the bacterial solute-binding protein 1 family.</text>
</comment>
<keyword evidence="4" id="KW-0762">Sugar transport</keyword>
<dbReference type="PANTHER" id="PTHR43649:SF11">
    <property type="entry name" value="ABC TRANSPORTER SUBSTRATE-BINDING PROTEIN YESO-RELATED"/>
    <property type="match status" value="1"/>
</dbReference>
<dbReference type="STRING" id="29563.SAMN02983006_02551"/>
<keyword evidence="2" id="KW-0813">Transport</keyword>
<keyword evidence="5" id="KW-1185">Reference proteome</keyword>
<gene>
    <name evidence="4" type="ORF">SAMN02983006_02551</name>
</gene>
<dbReference type="Proteomes" id="UP000199006">
    <property type="component" value="Unassembled WGS sequence"/>
</dbReference>
<dbReference type="Gene3D" id="3.40.190.10">
    <property type="entry name" value="Periplasmic binding protein-like II"/>
    <property type="match status" value="2"/>
</dbReference>
<evidence type="ECO:0000256" key="1">
    <source>
        <dbReference type="ARBA" id="ARBA00008520"/>
    </source>
</evidence>
<organism evidence="4 5">
    <name type="scientific">Halanaerobium salsuginis</name>
    <dbReference type="NCBI Taxonomy" id="29563"/>
    <lineage>
        <taxon>Bacteria</taxon>
        <taxon>Bacillati</taxon>
        <taxon>Bacillota</taxon>
        <taxon>Clostridia</taxon>
        <taxon>Halanaerobiales</taxon>
        <taxon>Halanaerobiaceae</taxon>
        <taxon>Halanaerobium</taxon>
    </lineage>
</organism>
<protein>
    <submittedName>
        <fullName evidence="4">Multiple sugar transport system substrate-binding protein</fullName>
    </submittedName>
</protein>
<dbReference type="Pfam" id="PF01547">
    <property type="entry name" value="SBP_bac_1"/>
    <property type="match status" value="1"/>
</dbReference>
<dbReference type="SUPFAM" id="SSF53850">
    <property type="entry name" value="Periplasmic binding protein-like II"/>
    <property type="match status" value="1"/>
</dbReference>
<dbReference type="GO" id="GO:0055085">
    <property type="term" value="P:transmembrane transport"/>
    <property type="evidence" value="ECO:0007669"/>
    <property type="project" value="InterPro"/>
</dbReference>
<proteinExistence type="inferred from homology"/>
<evidence type="ECO:0000256" key="3">
    <source>
        <dbReference type="ARBA" id="ARBA00022729"/>
    </source>
</evidence>